<evidence type="ECO:0000313" key="3">
    <source>
        <dbReference type="Proteomes" id="UP000701801"/>
    </source>
</evidence>
<proteinExistence type="predicted"/>
<keyword evidence="1" id="KW-0175">Coiled coil</keyword>
<sequence>MASTGMDQTLWSILNAGEGRVGPAAGVVESLKQVVQHMFETEDSLNDIKKELASLKMERDHLKSVEAELSIENEKLRADHREREDTMRAQMEEMKRTYPSTLHTPQKENDDLIAQLMKQKTRAETELFQIKQNANYLRNAEIERFVSDLHNRDLEVVELKSQLDKKSKDLCAAEEALDHVCNARTEFTEMESIADHVLVELTVSQKCKDISESNFEAAESRIRALKIDLQDSKDGLEKMEVQRNNWRCHANNAQRIVLGLQQGISSGNETGLCRIIVGNPLFFKLDHKWHPHTSNTWLVVMDLIESSNKEFPKGLEENAVAAAENSCTISRSPSMNQTDRLAPILPSESCSQCKQTKQNLSAEEEKLEKALKQLYHAQAQVQVLEHDRDTRDSLFQAGAAIRTKFLSENQEGHPIIEAKEGGDIMADNGNLLADVSLFKINKLKVSLHGELSKKVYGVDIGAWTENTRGNLNIAANYEMQPVRRILESRASMSGLGCFTKETPSTTADNMCVEYMNETMEILRRDPNLHKRNDCPNLQSLKELARKMERLMYEIYRIQNDKLGGGGVE</sequence>
<accession>A0A9N9M132</accession>
<feature type="coiled-coil region" evidence="1">
    <location>
        <begin position="350"/>
        <end position="387"/>
    </location>
</feature>
<dbReference type="OrthoDB" id="10305801at2759"/>
<evidence type="ECO:0000256" key="1">
    <source>
        <dbReference type="SAM" id="Coils"/>
    </source>
</evidence>
<evidence type="ECO:0000313" key="2">
    <source>
        <dbReference type="EMBL" id="CAG8983412.1"/>
    </source>
</evidence>
<dbReference type="AlphaFoldDB" id="A0A9N9M132"/>
<protein>
    <submittedName>
        <fullName evidence="2">Uncharacterized protein</fullName>
    </submittedName>
</protein>
<name>A0A9N9M132_9HELO</name>
<dbReference type="EMBL" id="CAJVRM010000726">
    <property type="protein sequence ID" value="CAG8983412.1"/>
    <property type="molecule type" value="Genomic_DNA"/>
</dbReference>
<feature type="coiled-coil region" evidence="1">
    <location>
        <begin position="38"/>
        <end position="133"/>
    </location>
</feature>
<dbReference type="Proteomes" id="UP000701801">
    <property type="component" value="Unassembled WGS sequence"/>
</dbReference>
<keyword evidence="3" id="KW-1185">Reference proteome</keyword>
<reference evidence="2" key="1">
    <citation type="submission" date="2021-07" db="EMBL/GenBank/DDBJ databases">
        <authorList>
            <person name="Durling M."/>
        </authorList>
    </citation>
    <scope>NUCLEOTIDE SEQUENCE</scope>
</reference>
<comment type="caution">
    <text evidence="2">The sequence shown here is derived from an EMBL/GenBank/DDBJ whole genome shotgun (WGS) entry which is preliminary data.</text>
</comment>
<gene>
    <name evidence="2" type="ORF">HYALB_00000580</name>
</gene>
<organism evidence="2 3">
    <name type="scientific">Hymenoscyphus albidus</name>
    <dbReference type="NCBI Taxonomy" id="595503"/>
    <lineage>
        <taxon>Eukaryota</taxon>
        <taxon>Fungi</taxon>
        <taxon>Dikarya</taxon>
        <taxon>Ascomycota</taxon>
        <taxon>Pezizomycotina</taxon>
        <taxon>Leotiomycetes</taxon>
        <taxon>Helotiales</taxon>
        <taxon>Helotiaceae</taxon>
        <taxon>Hymenoscyphus</taxon>
    </lineage>
</organism>